<accession>A0A2G9TQE9</accession>
<protein>
    <submittedName>
        <fullName evidence="1">Uncharacterized protein</fullName>
    </submittedName>
</protein>
<evidence type="ECO:0000313" key="2">
    <source>
        <dbReference type="Proteomes" id="UP000230423"/>
    </source>
</evidence>
<evidence type="ECO:0000313" key="1">
    <source>
        <dbReference type="EMBL" id="PIO59520.1"/>
    </source>
</evidence>
<dbReference type="AlphaFoldDB" id="A0A2G9TQE9"/>
<proteinExistence type="predicted"/>
<dbReference type="EMBL" id="KZ357640">
    <property type="protein sequence ID" value="PIO59520.1"/>
    <property type="molecule type" value="Genomic_DNA"/>
</dbReference>
<dbReference type="OrthoDB" id="26282at2759"/>
<sequence length="67" mass="7678">MKLQSTNRHTDYPVLTRVGSQDRIIAQPPTLLCLSRMAGSSILTPERRIELNPFDIDAWNLILRESQ</sequence>
<organism evidence="1 2">
    <name type="scientific">Teladorsagia circumcincta</name>
    <name type="common">Brown stomach worm</name>
    <name type="synonym">Ostertagia circumcincta</name>
    <dbReference type="NCBI Taxonomy" id="45464"/>
    <lineage>
        <taxon>Eukaryota</taxon>
        <taxon>Metazoa</taxon>
        <taxon>Ecdysozoa</taxon>
        <taxon>Nematoda</taxon>
        <taxon>Chromadorea</taxon>
        <taxon>Rhabditida</taxon>
        <taxon>Rhabditina</taxon>
        <taxon>Rhabditomorpha</taxon>
        <taxon>Strongyloidea</taxon>
        <taxon>Trichostrongylidae</taxon>
        <taxon>Teladorsagia</taxon>
    </lineage>
</organism>
<gene>
    <name evidence="1" type="ORF">TELCIR_19017</name>
</gene>
<feature type="non-terminal residue" evidence="1">
    <location>
        <position position="67"/>
    </location>
</feature>
<name>A0A2G9TQE9_TELCI</name>
<dbReference type="Proteomes" id="UP000230423">
    <property type="component" value="Unassembled WGS sequence"/>
</dbReference>
<keyword evidence="2" id="KW-1185">Reference proteome</keyword>
<reference evidence="1 2" key="1">
    <citation type="submission" date="2015-09" db="EMBL/GenBank/DDBJ databases">
        <title>Draft genome of the parasitic nematode Teladorsagia circumcincta isolate WARC Sus (inbred).</title>
        <authorList>
            <person name="Mitreva M."/>
        </authorList>
    </citation>
    <scope>NUCLEOTIDE SEQUENCE [LARGE SCALE GENOMIC DNA]</scope>
    <source>
        <strain evidence="1 2">S</strain>
    </source>
</reference>